<organism evidence="1 2">
    <name type="scientific">Diatraea saccharalis</name>
    <name type="common">sugarcane borer</name>
    <dbReference type="NCBI Taxonomy" id="40085"/>
    <lineage>
        <taxon>Eukaryota</taxon>
        <taxon>Metazoa</taxon>
        <taxon>Ecdysozoa</taxon>
        <taxon>Arthropoda</taxon>
        <taxon>Hexapoda</taxon>
        <taxon>Insecta</taxon>
        <taxon>Pterygota</taxon>
        <taxon>Neoptera</taxon>
        <taxon>Endopterygota</taxon>
        <taxon>Lepidoptera</taxon>
        <taxon>Glossata</taxon>
        <taxon>Ditrysia</taxon>
        <taxon>Pyraloidea</taxon>
        <taxon>Crambidae</taxon>
        <taxon>Crambinae</taxon>
        <taxon>Diatraea</taxon>
    </lineage>
</organism>
<dbReference type="OrthoDB" id="162894at2759"/>
<name>A0A9N9RF72_9NEOP</name>
<accession>A0A9N9RF72</accession>
<protein>
    <submittedName>
        <fullName evidence="1">Uncharacterized protein</fullName>
    </submittedName>
</protein>
<dbReference type="EMBL" id="OU893340">
    <property type="protein sequence ID" value="CAG9796653.1"/>
    <property type="molecule type" value="Genomic_DNA"/>
</dbReference>
<keyword evidence="2" id="KW-1185">Reference proteome</keyword>
<gene>
    <name evidence="1" type="ORF">DIATSA_LOCUS13822</name>
</gene>
<reference evidence="1" key="1">
    <citation type="submission" date="2021-12" db="EMBL/GenBank/DDBJ databases">
        <authorList>
            <person name="King R."/>
        </authorList>
    </citation>
    <scope>NUCLEOTIDE SEQUENCE</scope>
</reference>
<evidence type="ECO:0000313" key="2">
    <source>
        <dbReference type="Proteomes" id="UP001153714"/>
    </source>
</evidence>
<dbReference type="Proteomes" id="UP001153714">
    <property type="component" value="Chromosome 9"/>
</dbReference>
<reference evidence="1" key="2">
    <citation type="submission" date="2022-10" db="EMBL/GenBank/DDBJ databases">
        <authorList>
            <consortium name="ENA_rothamsted_submissions"/>
            <consortium name="culmorum"/>
            <person name="King R."/>
        </authorList>
    </citation>
    <scope>NUCLEOTIDE SEQUENCE</scope>
</reference>
<evidence type="ECO:0000313" key="1">
    <source>
        <dbReference type="EMBL" id="CAG9796653.1"/>
    </source>
</evidence>
<proteinExistence type="predicted"/>
<dbReference type="AlphaFoldDB" id="A0A9N9RF72"/>
<sequence>MGILSSKDTRRVSFDNTLALSSALNIQKTLECDNGADLLDLADKEPDDELVFHSIRNNKATEQLKEEGDGDYWAHRIEYLKKEHQKINTILESEYERTVEEQSNKSFDSPRITNEKLLKIKPCIDARVKVI</sequence>